<evidence type="ECO:0000256" key="2">
    <source>
        <dbReference type="SAM" id="Phobius"/>
    </source>
</evidence>
<dbReference type="Proteomes" id="UP000238479">
    <property type="component" value="Chromosome 2"/>
</dbReference>
<dbReference type="OrthoDB" id="1916120at2759"/>
<keyword evidence="2" id="KW-0472">Membrane</keyword>
<name>A0A2P6RZK8_ROSCH</name>
<dbReference type="PANTHER" id="PTHR35278:SF4">
    <property type="entry name" value="TRANSMEMBRANE PROTEIN"/>
    <property type="match status" value="1"/>
</dbReference>
<feature type="compositionally biased region" description="Basic residues" evidence="1">
    <location>
        <begin position="158"/>
        <end position="168"/>
    </location>
</feature>
<feature type="region of interest" description="Disordered" evidence="1">
    <location>
        <begin position="158"/>
        <end position="235"/>
    </location>
</feature>
<feature type="compositionally biased region" description="Polar residues" evidence="1">
    <location>
        <begin position="195"/>
        <end position="205"/>
    </location>
</feature>
<protein>
    <submittedName>
        <fullName evidence="3">Uncharacterized protein</fullName>
    </submittedName>
</protein>
<feature type="compositionally biased region" description="Basic residues" evidence="1">
    <location>
        <begin position="206"/>
        <end position="235"/>
    </location>
</feature>
<keyword evidence="4" id="KW-1185">Reference proteome</keyword>
<organism evidence="3 4">
    <name type="scientific">Rosa chinensis</name>
    <name type="common">China rose</name>
    <dbReference type="NCBI Taxonomy" id="74649"/>
    <lineage>
        <taxon>Eukaryota</taxon>
        <taxon>Viridiplantae</taxon>
        <taxon>Streptophyta</taxon>
        <taxon>Embryophyta</taxon>
        <taxon>Tracheophyta</taxon>
        <taxon>Spermatophyta</taxon>
        <taxon>Magnoliopsida</taxon>
        <taxon>eudicotyledons</taxon>
        <taxon>Gunneridae</taxon>
        <taxon>Pentapetalae</taxon>
        <taxon>rosids</taxon>
        <taxon>fabids</taxon>
        <taxon>Rosales</taxon>
        <taxon>Rosaceae</taxon>
        <taxon>Rosoideae</taxon>
        <taxon>Rosoideae incertae sedis</taxon>
        <taxon>Rosa</taxon>
    </lineage>
</organism>
<evidence type="ECO:0000256" key="1">
    <source>
        <dbReference type="SAM" id="MobiDB-lite"/>
    </source>
</evidence>
<dbReference type="EMBL" id="PDCK01000040">
    <property type="protein sequence ID" value="PRQ51850.1"/>
    <property type="molecule type" value="Genomic_DNA"/>
</dbReference>
<sequence length="235" mass="27972">MGIVISKATDGLGDLLEKTFLSPFKTMFDGSCQECSGPWDLVCFIEHLCVSNLLKLLMILVLCYITLLFFYLVFKLGIFQCIGKSLCKMCWAACETYWFALHDICSFVWYKLRNTKRVNRRRRRHLRHHQFRDIEQGYSSSGDNELWDNYRNLNVSRKRKSLSRRRKDRVQSSVNRSSRHGTRSHHHRHVRLKSRSMSVRVTGRSQRLKSSRRVKISKVTNVRRKTRTSKRRRLR</sequence>
<evidence type="ECO:0000313" key="3">
    <source>
        <dbReference type="EMBL" id="PRQ51850.1"/>
    </source>
</evidence>
<reference evidence="3 4" key="1">
    <citation type="journal article" date="2018" name="Nat. Genet.">
        <title>The Rosa genome provides new insights in the design of modern roses.</title>
        <authorList>
            <person name="Bendahmane M."/>
        </authorList>
    </citation>
    <scope>NUCLEOTIDE SEQUENCE [LARGE SCALE GENOMIC DNA]</scope>
    <source>
        <strain evidence="4">cv. Old Blush</strain>
    </source>
</reference>
<dbReference type="PANTHER" id="PTHR35278">
    <property type="entry name" value="TRANSMEMBRANE PROTEIN-RELATED"/>
    <property type="match status" value="1"/>
</dbReference>
<keyword evidence="2" id="KW-0812">Transmembrane</keyword>
<comment type="caution">
    <text evidence="3">The sequence shown here is derived from an EMBL/GenBank/DDBJ whole genome shotgun (WGS) entry which is preliminary data.</text>
</comment>
<dbReference type="STRING" id="74649.A0A2P6RZK8"/>
<feature type="transmembrane region" description="Helical" evidence="2">
    <location>
        <begin position="56"/>
        <end position="74"/>
    </location>
</feature>
<gene>
    <name evidence="3" type="ORF">RchiOBHm_Chr2g0149081</name>
</gene>
<dbReference type="Gramene" id="PRQ51850">
    <property type="protein sequence ID" value="PRQ51850"/>
    <property type="gene ID" value="RchiOBHm_Chr2g0149081"/>
</dbReference>
<proteinExistence type="predicted"/>
<evidence type="ECO:0000313" key="4">
    <source>
        <dbReference type="Proteomes" id="UP000238479"/>
    </source>
</evidence>
<dbReference type="OMA" id="DIVCFIE"/>
<feature type="compositionally biased region" description="Basic residues" evidence="1">
    <location>
        <begin position="177"/>
        <end position="194"/>
    </location>
</feature>
<accession>A0A2P6RZK8</accession>
<keyword evidence="2" id="KW-1133">Transmembrane helix</keyword>
<dbReference type="AlphaFoldDB" id="A0A2P6RZK8"/>